<dbReference type="OMA" id="PIFMIRT"/>
<keyword evidence="1" id="KW-1133">Transmembrane helix</keyword>
<dbReference type="AlphaFoldDB" id="A0A8S1XXA8"/>
<protein>
    <recommendedName>
        <fullName evidence="4">Transmembrane protein</fullName>
    </recommendedName>
</protein>
<dbReference type="EMBL" id="CAJJDP010000138">
    <property type="protein sequence ID" value="CAD8206211.1"/>
    <property type="molecule type" value="Genomic_DNA"/>
</dbReference>
<evidence type="ECO:0000256" key="1">
    <source>
        <dbReference type="SAM" id="Phobius"/>
    </source>
</evidence>
<sequence length="420" mass="48154">MILSITSQPYFYVSTIPQLYFNLFQTTVINNSQSLSDKQSNQFFSFEIPLEQKQKKYNQLIRMIIIIFIALFSNCYGLIGQASCSGLSESQCLDSGYCYVEGTQCKPQFCHLVTELAACRPGGALNIDCMEVPYTPPQFVASCQSVTYTAQKIYLYRFISDLSPEDRLQTSVTIEQPSVEAMEKLYRIDLLSSSNTQLNNYLDLYLNQAPVLIGEYSHPYYLERAIYESLQNIRDDVYISKLQRSDTMVKILELIDIYYQRLSTYSEKYYTVYNFVNFNHIHFKYLGFSFQSLIELSWTTYPENGFFSLTVIYPQIFGIQSAVSPIFMIRTTNQINLKYTLKWAITITSFVQLKKIDLVQMKLYDAQYLPSCISGYCTVSVSGPSNYLFVDPTISDDCSVITDLTLCLMAKCTIASNVCS</sequence>
<keyword evidence="1" id="KW-0812">Transmembrane</keyword>
<dbReference type="OrthoDB" id="306509at2759"/>
<comment type="caution">
    <text evidence="2">The sequence shown here is derived from an EMBL/GenBank/DDBJ whole genome shotgun (WGS) entry which is preliminary data.</text>
</comment>
<keyword evidence="3" id="KW-1185">Reference proteome</keyword>
<keyword evidence="1" id="KW-0472">Membrane</keyword>
<gene>
    <name evidence="2" type="ORF">POCTA_138.1.T1370098</name>
</gene>
<proteinExistence type="predicted"/>
<evidence type="ECO:0008006" key="4">
    <source>
        <dbReference type="Google" id="ProtNLM"/>
    </source>
</evidence>
<name>A0A8S1XXA8_PAROT</name>
<evidence type="ECO:0000313" key="3">
    <source>
        <dbReference type="Proteomes" id="UP000683925"/>
    </source>
</evidence>
<evidence type="ECO:0000313" key="2">
    <source>
        <dbReference type="EMBL" id="CAD8206211.1"/>
    </source>
</evidence>
<organism evidence="2 3">
    <name type="scientific">Paramecium octaurelia</name>
    <dbReference type="NCBI Taxonomy" id="43137"/>
    <lineage>
        <taxon>Eukaryota</taxon>
        <taxon>Sar</taxon>
        <taxon>Alveolata</taxon>
        <taxon>Ciliophora</taxon>
        <taxon>Intramacronucleata</taxon>
        <taxon>Oligohymenophorea</taxon>
        <taxon>Peniculida</taxon>
        <taxon>Parameciidae</taxon>
        <taxon>Paramecium</taxon>
    </lineage>
</organism>
<feature type="transmembrane region" description="Helical" evidence="1">
    <location>
        <begin position="60"/>
        <end position="79"/>
    </location>
</feature>
<reference evidence="2" key="1">
    <citation type="submission" date="2021-01" db="EMBL/GenBank/DDBJ databases">
        <authorList>
            <consortium name="Genoscope - CEA"/>
            <person name="William W."/>
        </authorList>
    </citation>
    <scope>NUCLEOTIDE SEQUENCE</scope>
</reference>
<accession>A0A8S1XXA8</accession>
<dbReference type="Proteomes" id="UP000683925">
    <property type="component" value="Unassembled WGS sequence"/>
</dbReference>